<accession>A0A0L0NNM0</accession>
<gene>
    <name evidence="2" type="ORF">QG37_08149</name>
</gene>
<dbReference type="Proteomes" id="UP000037122">
    <property type="component" value="Unassembled WGS sequence"/>
</dbReference>
<comment type="caution">
    <text evidence="2">The sequence shown here is derived from an EMBL/GenBank/DDBJ whole genome shotgun (WGS) entry which is preliminary data.</text>
</comment>
<dbReference type="EMBL" id="LGST01000067">
    <property type="protein sequence ID" value="KND95609.1"/>
    <property type="molecule type" value="Genomic_DNA"/>
</dbReference>
<protein>
    <submittedName>
        <fullName evidence="2">Uncharacterized protein</fullName>
    </submittedName>
</protein>
<evidence type="ECO:0000313" key="2">
    <source>
        <dbReference type="EMBL" id="KND95609.1"/>
    </source>
</evidence>
<reference evidence="3" key="1">
    <citation type="journal article" date="2015" name="BMC Genomics">
        <title>Draft genome of a commonly misdiagnosed multidrug resistant pathogen Candida auris.</title>
        <authorList>
            <person name="Chatterjee S."/>
            <person name="Alampalli S.V."/>
            <person name="Nageshan R.K."/>
            <person name="Chettiar S.T."/>
            <person name="Joshi S."/>
            <person name="Tatu U.S."/>
        </authorList>
    </citation>
    <scope>NUCLEOTIDE SEQUENCE [LARGE SCALE GENOMIC DNA]</scope>
    <source>
        <strain evidence="3">6684</strain>
    </source>
</reference>
<proteinExistence type="predicted"/>
<sequence>MILGLVRMAASSYPQNKSGLEMRRKKKKKKEGK</sequence>
<dbReference type="AlphaFoldDB" id="A0A0L0NNM0"/>
<feature type="compositionally biased region" description="Basic residues" evidence="1">
    <location>
        <begin position="23"/>
        <end position="33"/>
    </location>
</feature>
<evidence type="ECO:0000256" key="1">
    <source>
        <dbReference type="SAM" id="MobiDB-lite"/>
    </source>
</evidence>
<name>A0A0L0NNM0_CANAR</name>
<evidence type="ECO:0000313" key="3">
    <source>
        <dbReference type="Proteomes" id="UP000037122"/>
    </source>
</evidence>
<organism evidence="2 3">
    <name type="scientific">Candidozyma auris</name>
    <name type="common">Yeast</name>
    <name type="synonym">Candida auris</name>
    <dbReference type="NCBI Taxonomy" id="498019"/>
    <lineage>
        <taxon>Eukaryota</taxon>
        <taxon>Fungi</taxon>
        <taxon>Dikarya</taxon>
        <taxon>Ascomycota</taxon>
        <taxon>Saccharomycotina</taxon>
        <taxon>Pichiomycetes</taxon>
        <taxon>Metschnikowiaceae</taxon>
        <taxon>Candidozyma</taxon>
    </lineage>
</organism>
<feature type="region of interest" description="Disordered" evidence="1">
    <location>
        <begin position="13"/>
        <end position="33"/>
    </location>
</feature>